<protein>
    <recommendedName>
        <fullName evidence="3">von Hippel-Lindau disease tumour suppressor beta domain-containing protein</fullName>
    </recommendedName>
</protein>
<proteinExistence type="predicted"/>
<dbReference type="AlphaFoldDB" id="A0A3S1ADL3"/>
<dbReference type="OrthoDB" id="413400at2759"/>
<dbReference type="Gene3D" id="2.60.40.780">
    <property type="entry name" value="von Hippel-Lindau disease tumour suppressor, beta domain"/>
    <property type="match status" value="1"/>
</dbReference>
<organism evidence="1 2">
    <name type="scientific">Elysia chlorotica</name>
    <name type="common">Eastern emerald elysia</name>
    <name type="synonym">Sea slug</name>
    <dbReference type="NCBI Taxonomy" id="188477"/>
    <lineage>
        <taxon>Eukaryota</taxon>
        <taxon>Metazoa</taxon>
        <taxon>Spiralia</taxon>
        <taxon>Lophotrochozoa</taxon>
        <taxon>Mollusca</taxon>
        <taxon>Gastropoda</taxon>
        <taxon>Heterobranchia</taxon>
        <taxon>Euthyneura</taxon>
        <taxon>Panpulmonata</taxon>
        <taxon>Sacoglossa</taxon>
        <taxon>Placobranchoidea</taxon>
        <taxon>Plakobranchidae</taxon>
        <taxon>Elysia</taxon>
    </lineage>
</organism>
<keyword evidence="2" id="KW-1185">Reference proteome</keyword>
<dbReference type="Proteomes" id="UP000271974">
    <property type="component" value="Unassembled WGS sequence"/>
</dbReference>
<dbReference type="InterPro" id="IPR036208">
    <property type="entry name" value="VHL_sf"/>
</dbReference>
<dbReference type="EMBL" id="RQTK01000062">
    <property type="protein sequence ID" value="RUS89228.1"/>
    <property type="molecule type" value="Genomic_DNA"/>
</dbReference>
<accession>A0A3S1ADL3</accession>
<sequence length="155" mass="18205">MSDSETETDQPQKSLHYDRPAYITFINRTGSPIDIAWVDYHGNLVRYRRELGNGGICHQNTFFTHPWIAWHSRTLERASFGGKKVFHPQPWGGEQHRTVVYIDRPMKSLLQLCLQTVKYLVKGDVEQLEIPKDLIAPLRKRRRIDFVDFNARGRR</sequence>
<gene>
    <name evidence="1" type="ORF">EGW08_003038</name>
</gene>
<name>A0A3S1ADL3_ELYCH</name>
<dbReference type="STRING" id="188477.A0A3S1ADL3"/>
<dbReference type="SUPFAM" id="SSF49468">
    <property type="entry name" value="VHL"/>
    <property type="match status" value="1"/>
</dbReference>
<evidence type="ECO:0000313" key="1">
    <source>
        <dbReference type="EMBL" id="RUS89228.1"/>
    </source>
</evidence>
<comment type="caution">
    <text evidence="1">The sequence shown here is derived from an EMBL/GenBank/DDBJ whole genome shotgun (WGS) entry which is preliminary data.</text>
</comment>
<evidence type="ECO:0000313" key="2">
    <source>
        <dbReference type="Proteomes" id="UP000271974"/>
    </source>
</evidence>
<evidence type="ECO:0008006" key="3">
    <source>
        <dbReference type="Google" id="ProtNLM"/>
    </source>
</evidence>
<dbReference type="InterPro" id="IPR037140">
    <property type="entry name" value="VHL_beta_dom_sf"/>
</dbReference>
<reference evidence="1 2" key="1">
    <citation type="submission" date="2019-01" db="EMBL/GenBank/DDBJ databases">
        <title>A draft genome assembly of the solar-powered sea slug Elysia chlorotica.</title>
        <authorList>
            <person name="Cai H."/>
            <person name="Li Q."/>
            <person name="Fang X."/>
            <person name="Li J."/>
            <person name="Curtis N.E."/>
            <person name="Altenburger A."/>
            <person name="Shibata T."/>
            <person name="Feng M."/>
            <person name="Maeda T."/>
            <person name="Schwartz J.A."/>
            <person name="Shigenobu S."/>
            <person name="Lundholm N."/>
            <person name="Nishiyama T."/>
            <person name="Yang H."/>
            <person name="Hasebe M."/>
            <person name="Li S."/>
            <person name="Pierce S.K."/>
            <person name="Wang J."/>
        </authorList>
    </citation>
    <scope>NUCLEOTIDE SEQUENCE [LARGE SCALE GENOMIC DNA]</scope>
    <source>
        <strain evidence="1">EC2010</strain>
        <tissue evidence="1">Whole organism of an adult</tissue>
    </source>
</reference>